<sequence>MMRQLQSFSKKHTICQRCFDLCKNTQPILYVCSLQRMW</sequence>
<dbReference type="AlphaFoldDB" id="A0A0A9GS84"/>
<accession>A0A0A9GS84</accession>
<proteinExistence type="predicted"/>
<reference evidence="1" key="1">
    <citation type="submission" date="2014-09" db="EMBL/GenBank/DDBJ databases">
        <authorList>
            <person name="Magalhaes I.L.F."/>
            <person name="Oliveira U."/>
            <person name="Santos F.R."/>
            <person name="Vidigal T.H.D.A."/>
            <person name="Brescovit A.D."/>
            <person name="Santos A.J."/>
        </authorList>
    </citation>
    <scope>NUCLEOTIDE SEQUENCE</scope>
    <source>
        <tissue evidence="1">Shoot tissue taken approximately 20 cm above the soil surface</tissue>
    </source>
</reference>
<protein>
    <submittedName>
        <fullName evidence="1">Uncharacterized protein</fullName>
    </submittedName>
</protein>
<organism evidence="1">
    <name type="scientific">Arundo donax</name>
    <name type="common">Giant reed</name>
    <name type="synonym">Donax arundinaceus</name>
    <dbReference type="NCBI Taxonomy" id="35708"/>
    <lineage>
        <taxon>Eukaryota</taxon>
        <taxon>Viridiplantae</taxon>
        <taxon>Streptophyta</taxon>
        <taxon>Embryophyta</taxon>
        <taxon>Tracheophyta</taxon>
        <taxon>Spermatophyta</taxon>
        <taxon>Magnoliopsida</taxon>
        <taxon>Liliopsida</taxon>
        <taxon>Poales</taxon>
        <taxon>Poaceae</taxon>
        <taxon>PACMAD clade</taxon>
        <taxon>Arundinoideae</taxon>
        <taxon>Arundineae</taxon>
        <taxon>Arundo</taxon>
    </lineage>
</organism>
<evidence type="ECO:0000313" key="1">
    <source>
        <dbReference type="EMBL" id="JAE23543.1"/>
    </source>
</evidence>
<reference evidence="1" key="2">
    <citation type="journal article" date="2015" name="Data Brief">
        <title>Shoot transcriptome of the giant reed, Arundo donax.</title>
        <authorList>
            <person name="Barrero R.A."/>
            <person name="Guerrero F.D."/>
            <person name="Moolhuijzen P."/>
            <person name="Goolsby J.A."/>
            <person name="Tidwell J."/>
            <person name="Bellgard S.E."/>
            <person name="Bellgard M.I."/>
        </authorList>
    </citation>
    <scope>NUCLEOTIDE SEQUENCE</scope>
    <source>
        <tissue evidence="1">Shoot tissue taken approximately 20 cm above the soil surface</tissue>
    </source>
</reference>
<name>A0A0A9GS84_ARUDO</name>
<dbReference type="EMBL" id="GBRH01174353">
    <property type="protein sequence ID" value="JAE23543.1"/>
    <property type="molecule type" value="Transcribed_RNA"/>
</dbReference>